<keyword evidence="4 17" id="KW-0677">Repeat</keyword>
<gene>
    <name evidence="19" type="primary">uvrA_3</name>
    <name evidence="17" type="synonym">uvrA</name>
    <name evidence="19" type="ORF">Hgul01_04733</name>
</gene>
<evidence type="ECO:0000259" key="18">
    <source>
        <dbReference type="PROSITE" id="PS50893"/>
    </source>
</evidence>
<dbReference type="Gene3D" id="3.40.50.300">
    <property type="entry name" value="P-loop containing nucleotide triphosphate hydrolases"/>
    <property type="match status" value="3"/>
</dbReference>
<comment type="similarity">
    <text evidence="14 17">Belongs to the ABC transporter superfamily. UvrA family.</text>
</comment>
<dbReference type="Pfam" id="PF17760">
    <property type="entry name" value="UvrA_inter"/>
    <property type="match status" value="1"/>
</dbReference>
<evidence type="ECO:0000256" key="17">
    <source>
        <dbReference type="HAMAP-Rule" id="MF_00205"/>
    </source>
</evidence>
<comment type="subunit">
    <text evidence="17">Forms a heterotetramer with UvrB during the search for lesions.</text>
</comment>
<feature type="domain" description="ABC transporter" evidence="18">
    <location>
        <begin position="671"/>
        <end position="1007"/>
    </location>
</feature>
<dbReference type="NCBIfam" id="NF001503">
    <property type="entry name" value="PRK00349.1"/>
    <property type="match status" value="1"/>
</dbReference>
<dbReference type="NCBIfam" id="TIGR00630">
    <property type="entry name" value="uvra"/>
    <property type="match status" value="1"/>
</dbReference>
<dbReference type="Proteomes" id="UP001428290">
    <property type="component" value="Unassembled WGS sequence"/>
</dbReference>
<keyword evidence="20" id="KW-1185">Reference proteome</keyword>
<protein>
    <recommendedName>
        <fullName evidence="15 17">UvrABC system protein A</fullName>
        <shortName evidence="17">UvrA protein</shortName>
    </recommendedName>
    <alternativeName>
        <fullName evidence="16 17">Excinuclease ABC subunit A</fullName>
    </alternativeName>
</protein>
<evidence type="ECO:0000256" key="2">
    <source>
        <dbReference type="ARBA" id="ARBA00022490"/>
    </source>
</evidence>
<evidence type="ECO:0000256" key="12">
    <source>
        <dbReference type="ARBA" id="ARBA00023125"/>
    </source>
</evidence>
<feature type="binding site" evidence="17">
    <location>
        <begin position="33"/>
        <end position="40"/>
    </location>
    <ligand>
        <name>ATP</name>
        <dbReference type="ChEBI" id="CHEBI:30616"/>
    </ligand>
</feature>
<evidence type="ECO:0000256" key="4">
    <source>
        <dbReference type="ARBA" id="ARBA00022737"/>
    </source>
</evidence>
<keyword evidence="7 17" id="KW-0228">DNA excision</keyword>
<evidence type="ECO:0000256" key="11">
    <source>
        <dbReference type="ARBA" id="ARBA00022881"/>
    </source>
</evidence>
<dbReference type="PROSITE" id="PS50893">
    <property type="entry name" value="ABC_TRANSPORTER_2"/>
    <property type="match status" value="1"/>
</dbReference>
<evidence type="ECO:0000256" key="13">
    <source>
        <dbReference type="ARBA" id="ARBA00023204"/>
    </source>
</evidence>
<keyword evidence="10 17" id="KW-0067">ATP-binding</keyword>
<evidence type="ECO:0000256" key="10">
    <source>
        <dbReference type="ARBA" id="ARBA00022840"/>
    </source>
</evidence>
<evidence type="ECO:0000256" key="5">
    <source>
        <dbReference type="ARBA" id="ARBA00022741"/>
    </source>
</evidence>
<keyword evidence="8 17" id="KW-0863">Zinc-finger</keyword>
<keyword evidence="17" id="KW-0742">SOS response</keyword>
<dbReference type="Pfam" id="PF17755">
    <property type="entry name" value="UvrA_DNA-bind"/>
    <property type="match status" value="1"/>
</dbReference>
<evidence type="ECO:0000256" key="16">
    <source>
        <dbReference type="ARBA" id="ARBA00042156"/>
    </source>
</evidence>
<keyword evidence="9 17" id="KW-0862">Zinc</keyword>
<dbReference type="PROSITE" id="PS00211">
    <property type="entry name" value="ABC_TRANSPORTER_1"/>
    <property type="match status" value="2"/>
</dbReference>
<keyword evidence="6 17" id="KW-0227">DNA damage</keyword>
<dbReference type="PANTHER" id="PTHR43152:SF3">
    <property type="entry name" value="UVRABC SYSTEM PROTEIN A"/>
    <property type="match status" value="1"/>
</dbReference>
<evidence type="ECO:0000256" key="7">
    <source>
        <dbReference type="ARBA" id="ARBA00022769"/>
    </source>
</evidence>
<dbReference type="CDD" id="cd03270">
    <property type="entry name" value="ABC_UvrA_I"/>
    <property type="match status" value="1"/>
</dbReference>
<dbReference type="InterPro" id="IPR027417">
    <property type="entry name" value="P-loop_NTPase"/>
</dbReference>
<feature type="binding site" evidence="17">
    <location>
        <begin position="711"/>
        <end position="718"/>
    </location>
    <ligand>
        <name>ATP</name>
        <dbReference type="ChEBI" id="CHEBI:30616"/>
    </ligand>
</feature>
<evidence type="ECO:0000256" key="15">
    <source>
        <dbReference type="ARBA" id="ARBA00039316"/>
    </source>
</evidence>
<sequence>MAQDKIVIKGAREHNLKNIDIELPRDQLVVLTGVSGSGKSSLAFDTLYAEGQRRYVESLSSYARQFLGQLEKPKVDFIGGLSPAIAIEQKSASKNPRSTVGTVTEIYDYLRVLFARIGVPHCHKCGKAIGSQTAEQMVNRVLELPKGTRFMLLAPMVAARKGEYKDIFDDARSQGFSRVRVDGEIRDLQDEIKLNKKVKHTIDIVVDRLAVPTEDDETFRSRLNDSVETALRTANGTIIIAIPEFAQQTEKSKSKKAKAKAVAAEVNEEELLPEEESSISGMNAAGDIVMSEDYACVDCGISFLELNPQMFSFNAPQGACPECAGLGTRLEVDAELLVPNPNLSLHDGAVTYWGELRKKVGSWGYRALQAIAAHYHFDLDTPWKDLSPQVREILMQGSGSEKVKHVWSEGQSKGEYYRRWEGLGAEIMRRFQQTGVENMREHYQQWMSDQPCHACHGAKLRPESLAVTVGDENVQQICAKTVAQGYAWACGLTGSDAHWVSRDGLDTTVLPLLAAAPTPTKLDGRQLEIAGEVLKEIRERLGFLLNVGLHYLTLDRSAPSLSGGEAQRIRLASQIGAGLMGVMYILDEPSIGLHQRDNRKLIDTLTKLRDLGNTVIVVEHDEDTMKAADWLVDFGPGAGVNGGRVVAEGRPEYISSNGSLTGSYLSGRLKIEVPATRRPAHGHITLRGATHNNLNNLDITIPLGTLVAVTGVSGSGKSSLITETLYPALANLLNRAQLRVGKYDTLEGLEQLDKVIDIDQQPIGRTPRSNPATYVKLFDQIREVFANTPDAKLRGYEPGRFSFNVKGGRCEACQGNGEQKIEMHFLADVWVRCDECKGKRYNRETLQVRYKGKTISDVLDMDVHTALEFFENHPKLKRVLQTLHDVGLDYIKLGQSATTLSGGEAQRVKLAKELARVATGRTIYILDEPTTGLHFADVQNLLRVIQRLVKAGNTVLVIEHSLDVIKTADWIIDLGPEGGTGGGQIIAQGTPEEVALHPTSHTAVFLRALLQIG</sequence>
<name>A0ABP9X690_9CHLR</name>
<dbReference type="CDD" id="cd03271">
    <property type="entry name" value="ABC_UvrA_II"/>
    <property type="match status" value="1"/>
</dbReference>
<dbReference type="InterPro" id="IPR041552">
    <property type="entry name" value="UvrA_DNA-bd"/>
</dbReference>
<dbReference type="Gene3D" id="1.20.1580.10">
    <property type="entry name" value="ABC transporter ATPase like domain"/>
    <property type="match status" value="3"/>
</dbReference>
<dbReference type="PANTHER" id="PTHR43152">
    <property type="entry name" value="UVRABC SYSTEM PROTEIN A"/>
    <property type="match status" value="1"/>
</dbReference>
<accession>A0ABP9X690</accession>
<dbReference type="InterPro" id="IPR003439">
    <property type="entry name" value="ABC_transporter-like_ATP-bd"/>
</dbReference>
<keyword evidence="5 17" id="KW-0547">Nucleotide-binding</keyword>
<comment type="function">
    <text evidence="17">The UvrABC repair system catalyzes the recognition and processing of DNA lesions. UvrA is an ATPase and a DNA-binding protein. A damage recognition complex composed of 2 UvrA and 2 UvrB subunits scans DNA for abnormalities. When the presence of a lesion has been verified by UvrB, the UvrA molecules dissociate.</text>
</comment>
<organism evidence="19 20">
    <name type="scientific">Herpetosiphon gulosus</name>
    <dbReference type="NCBI Taxonomy" id="1973496"/>
    <lineage>
        <taxon>Bacteria</taxon>
        <taxon>Bacillati</taxon>
        <taxon>Chloroflexota</taxon>
        <taxon>Chloroflexia</taxon>
        <taxon>Herpetosiphonales</taxon>
        <taxon>Herpetosiphonaceae</taxon>
        <taxon>Herpetosiphon</taxon>
    </lineage>
</organism>
<evidence type="ECO:0000256" key="6">
    <source>
        <dbReference type="ARBA" id="ARBA00022763"/>
    </source>
</evidence>
<comment type="subcellular location">
    <subcellularLocation>
        <location evidence="1 17">Cytoplasm</location>
    </subcellularLocation>
</comment>
<dbReference type="InterPro" id="IPR017871">
    <property type="entry name" value="ABC_transporter-like_CS"/>
</dbReference>
<keyword evidence="3 17" id="KW-0479">Metal-binding</keyword>
<comment type="caution">
    <text evidence="19">The sequence shown here is derived from an EMBL/GenBank/DDBJ whole genome shotgun (WGS) entry which is preliminary data.</text>
</comment>
<evidence type="ECO:0000256" key="8">
    <source>
        <dbReference type="ARBA" id="ARBA00022771"/>
    </source>
</evidence>
<keyword evidence="2 17" id="KW-0963">Cytoplasm</keyword>
<feature type="zinc finger region" description="C4-type" evidence="17">
    <location>
        <begin position="810"/>
        <end position="836"/>
    </location>
</feature>
<keyword evidence="11 17" id="KW-0267">Excision nuclease</keyword>
<dbReference type="InterPro" id="IPR004602">
    <property type="entry name" value="UvrA"/>
</dbReference>
<reference evidence="19 20" key="1">
    <citation type="submission" date="2024-02" db="EMBL/GenBank/DDBJ databases">
        <title>Herpetosiphon gulosus NBRC 112829.</title>
        <authorList>
            <person name="Ichikawa N."/>
            <person name="Katano-Makiyama Y."/>
            <person name="Hidaka K."/>
        </authorList>
    </citation>
    <scope>NUCLEOTIDE SEQUENCE [LARGE SCALE GENOMIC DNA]</scope>
    <source>
        <strain evidence="19 20">NBRC 112829</strain>
    </source>
</reference>
<keyword evidence="12 17" id="KW-0238">DNA-binding</keyword>
<keyword evidence="13 17" id="KW-0234">DNA repair</keyword>
<dbReference type="EMBL" id="BAABRU010000027">
    <property type="protein sequence ID" value="GAA5530909.1"/>
    <property type="molecule type" value="Genomic_DNA"/>
</dbReference>
<dbReference type="Pfam" id="PF00005">
    <property type="entry name" value="ABC_tran"/>
    <property type="match status" value="1"/>
</dbReference>
<evidence type="ECO:0000256" key="3">
    <source>
        <dbReference type="ARBA" id="ARBA00022723"/>
    </source>
</evidence>
<evidence type="ECO:0000313" key="19">
    <source>
        <dbReference type="EMBL" id="GAA5530909.1"/>
    </source>
</evidence>
<feature type="zinc finger region" description="C4-type" evidence="17">
    <location>
        <begin position="296"/>
        <end position="323"/>
    </location>
</feature>
<dbReference type="HAMAP" id="MF_00205">
    <property type="entry name" value="UvrA"/>
    <property type="match status" value="1"/>
</dbReference>
<evidence type="ECO:0000313" key="20">
    <source>
        <dbReference type="Proteomes" id="UP001428290"/>
    </source>
</evidence>
<dbReference type="InterPro" id="IPR041102">
    <property type="entry name" value="UvrA_inter"/>
</dbReference>
<evidence type="ECO:0000256" key="14">
    <source>
        <dbReference type="ARBA" id="ARBA00038000"/>
    </source>
</evidence>
<evidence type="ECO:0000256" key="1">
    <source>
        <dbReference type="ARBA" id="ARBA00004496"/>
    </source>
</evidence>
<dbReference type="SUPFAM" id="SSF52540">
    <property type="entry name" value="P-loop containing nucleoside triphosphate hydrolases"/>
    <property type="match status" value="2"/>
</dbReference>
<evidence type="ECO:0000256" key="9">
    <source>
        <dbReference type="ARBA" id="ARBA00022833"/>
    </source>
</evidence>
<proteinExistence type="inferred from homology"/>
<dbReference type="RefSeq" id="WP_345724506.1">
    <property type="nucleotide sequence ID" value="NZ_BAABRU010000027.1"/>
</dbReference>
<dbReference type="Gene3D" id="3.30.190.20">
    <property type="match status" value="1"/>
</dbReference>
<dbReference type="Gene3D" id="1.10.8.280">
    <property type="entry name" value="ABC transporter ATPase domain-like"/>
    <property type="match status" value="1"/>
</dbReference>